<reference evidence="2" key="2">
    <citation type="submission" date="2025-08" db="UniProtKB">
        <authorList>
            <consortium name="Ensembl"/>
        </authorList>
    </citation>
    <scope>IDENTIFICATION</scope>
</reference>
<dbReference type="Gene3D" id="3.30.420.10">
    <property type="entry name" value="Ribonuclease H-like superfamily/Ribonuclease H"/>
    <property type="match status" value="1"/>
</dbReference>
<name>A0A672GCT7_SALFA</name>
<sequence>MFQQHNAHAHTAILTRDFLQQHNIRTLPWPALSPDINLIEHLWDEIQRRLNDIRPRSTTAAELFQRV</sequence>
<dbReference type="Pfam" id="PF13358">
    <property type="entry name" value="DDE_3"/>
    <property type="match status" value="1"/>
</dbReference>
<dbReference type="InParanoid" id="A0A672GCT7"/>
<accession>A0A672GCT7</accession>
<reference evidence="2" key="3">
    <citation type="submission" date="2025-09" db="UniProtKB">
        <authorList>
            <consortium name="Ensembl"/>
        </authorList>
    </citation>
    <scope>IDENTIFICATION</scope>
</reference>
<feature type="domain" description="Tc1-like transposase DDE" evidence="1">
    <location>
        <begin position="6"/>
        <end position="53"/>
    </location>
</feature>
<dbReference type="Proteomes" id="UP000472267">
    <property type="component" value="Chromosome 6"/>
</dbReference>
<protein>
    <recommendedName>
        <fullName evidence="1">Tc1-like transposase DDE domain-containing protein</fullName>
    </recommendedName>
</protein>
<evidence type="ECO:0000259" key="1">
    <source>
        <dbReference type="Pfam" id="PF13358"/>
    </source>
</evidence>
<keyword evidence="3" id="KW-1185">Reference proteome</keyword>
<dbReference type="AlphaFoldDB" id="A0A672GCT7"/>
<dbReference type="OMA" id="NIRTLPW"/>
<organism evidence="2 3">
    <name type="scientific">Salarias fasciatus</name>
    <name type="common">Jewelled blenny</name>
    <name type="synonym">Blennius fasciatus</name>
    <dbReference type="NCBI Taxonomy" id="181472"/>
    <lineage>
        <taxon>Eukaryota</taxon>
        <taxon>Metazoa</taxon>
        <taxon>Chordata</taxon>
        <taxon>Craniata</taxon>
        <taxon>Vertebrata</taxon>
        <taxon>Euteleostomi</taxon>
        <taxon>Actinopterygii</taxon>
        <taxon>Neopterygii</taxon>
        <taxon>Teleostei</taxon>
        <taxon>Neoteleostei</taxon>
        <taxon>Acanthomorphata</taxon>
        <taxon>Ovalentaria</taxon>
        <taxon>Blenniimorphae</taxon>
        <taxon>Blenniiformes</taxon>
        <taxon>Blennioidei</taxon>
        <taxon>Blenniidae</taxon>
        <taxon>Salariinae</taxon>
        <taxon>Salarias</taxon>
    </lineage>
</organism>
<dbReference type="InterPro" id="IPR036397">
    <property type="entry name" value="RNaseH_sf"/>
</dbReference>
<evidence type="ECO:0000313" key="2">
    <source>
        <dbReference type="Ensembl" id="ENSSFAP00005016107.1"/>
    </source>
</evidence>
<dbReference type="Ensembl" id="ENSSFAT00005016750.1">
    <property type="protein sequence ID" value="ENSSFAP00005016107.1"/>
    <property type="gene ID" value="ENSSFAG00005008563.1"/>
</dbReference>
<proteinExistence type="predicted"/>
<evidence type="ECO:0000313" key="3">
    <source>
        <dbReference type="Proteomes" id="UP000472267"/>
    </source>
</evidence>
<reference evidence="2" key="1">
    <citation type="submission" date="2019-06" db="EMBL/GenBank/DDBJ databases">
        <authorList>
            <consortium name="Wellcome Sanger Institute Data Sharing"/>
        </authorList>
    </citation>
    <scope>NUCLEOTIDE SEQUENCE [LARGE SCALE GENOMIC DNA]</scope>
</reference>
<dbReference type="InterPro" id="IPR038717">
    <property type="entry name" value="Tc1-like_DDE_dom"/>
</dbReference>
<dbReference type="GO" id="GO:0003676">
    <property type="term" value="F:nucleic acid binding"/>
    <property type="evidence" value="ECO:0007669"/>
    <property type="project" value="InterPro"/>
</dbReference>